<dbReference type="PANTHER" id="PTHR46210:SF1">
    <property type="entry name" value="FHA DOMAIN-CONTAINING PROTEIN"/>
    <property type="match status" value="1"/>
</dbReference>
<gene>
    <name evidence="2" type="ORF">PPRIM_AZ9-3.1.T0470055</name>
</gene>
<evidence type="ECO:0000313" key="2">
    <source>
        <dbReference type="EMBL" id="CAD8071255.1"/>
    </source>
</evidence>
<dbReference type="OMA" id="ESYACIP"/>
<evidence type="ECO:0000259" key="1">
    <source>
        <dbReference type="PROSITE" id="PS50006"/>
    </source>
</evidence>
<proteinExistence type="predicted"/>
<dbReference type="InterPro" id="IPR000253">
    <property type="entry name" value="FHA_dom"/>
</dbReference>
<dbReference type="AlphaFoldDB" id="A0A8S1LYZ1"/>
<reference evidence="2" key="1">
    <citation type="submission" date="2021-01" db="EMBL/GenBank/DDBJ databases">
        <authorList>
            <consortium name="Genoscope - CEA"/>
            <person name="William W."/>
        </authorList>
    </citation>
    <scope>NUCLEOTIDE SEQUENCE</scope>
</reference>
<accession>A0A8S1LYZ1</accession>
<comment type="caution">
    <text evidence="2">The sequence shown here is derived from an EMBL/GenBank/DDBJ whole genome shotgun (WGS) entry which is preliminary data.</text>
</comment>
<evidence type="ECO:0000313" key="3">
    <source>
        <dbReference type="Proteomes" id="UP000688137"/>
    </source>
</evidence>
<dbReference type="CDD" id="cd00060">
    <property type="entry name" value="FHA"/>
    <property type="match status" value="1"/>
</dbReference>
<protein>
    <recommendedName>
        <fullName evidence="1">FHA domain-containing protein</fullName>
    </recommendedName>
</protein>
<dbReference type="Pfam" id="PF00498">
    <property type="entry name" value="FHA"/>
    <property type="match status" value="1"/>
</dbReference>
<sequence length="470" mass="55237">MFSTLNSSQYLNSQINNFTNPQNFTQPLSSSQFNRHNNQEMIQSVTKQNEDEMNIEKLEQNNYSNSDGMVKKDSFTCNTTSQTIKQEFNRESPYIKISVYKQHQLANQKIYILQDDKIIGGNQVYNNEIQIIRRKKAQRTGDNNMDFSLSGQESNVEQVPCKILTDKGFRYSSRITPEILVFLSLKYLSQEQNLHSKFTQLPLNVFKLIHQFIKEEPKFYVQDCGTSLKTLIRIPKDKPRIIQINNKYLIGADLYFNVVQLSTIPKQINKQNQETDIDYFFQTLVREHVRDRSRIHGLTKEESVIFQQYLQNYQQLKKKGRKQYTLQNCNRPFLKIQFDTPIAKQMAVFIVKEGQQQIFKIGRSQDCDIIVNINTVSRKQTQIKFNRNQWEICDGEGIKQSANGTWQSLQQFENPLIQNSQKSIPFQLEDKMEIKISENIFKFDMVGFGISKRRKLNNSLYKELTNIEQL</sequence>
<dbReference type="EMBL" id="CAJJDM010000047">
    <property type="protein sequence ID" value="CAD8071255.1"/>
    <property type="molecule type" value="Genomic_DNA"/>
</dbReference>
<keyword evidence="3" id="KW-1185">Reference proteome</keyword>
<dbReference type="PROSITE" id="PS50006">
    <property type="entry name" value="FHA_DOMAIN"/>
    <property type="match status" value="1"/>
</dbReference>
<organism evidence="2 3">
    <name type="scientific">Paramecium primaurelia</name>
    <dbReference type="NCBI Taxonomy" id="5886"/>
    <lineage>
        <taxon>Eukaryota</taxon>
        <taxon>Sar</taxon>
        <taxon>Alveolata</taxon>
        <taxon>Ciliophora</taxon>
        <taxon>Intramacronucleata</taxon>
        <taxon>Oligohymenophorea</taxon>
        <taxon>Peniculida</taxon>
        <taxon>Parameciidae</taxon>
        <taxon>Paramecium</taxon>
    </lineage>
</organism>
<dbReference type="Proteomes" id="UP000688137">
    <property type="component" value="Unassembled WGS sequence"/>
</dbReference>
<feature type="domain" description="FHA" evidence="1">
    <location>
        <begin position="359"/>
        <end position="412"/>
    </location>
</feature>
<name>A0A8S1LYZ1_PARPR</name>
<dbReference type="PANTHER" id="PTHR46210">
    <property type="entry name" value="FHA DOMAIN-CONTAINING PROTEIN"/>
    <property type="match status" value="1"/>
</dbReference>